<gene>
    <name evidence="2" type="ORF">UFB30_02635</name>
</gene>
<dbReference type="Proteomes" id="UP001292084">
    <property type="component" value="Unassembled WGS sequence"/>
</dbReference>
<keyword evidence="1" id="KW-1133">Transmembrane helix</keyword>
<feature type="transmembrane region" description="Helical" evidence="1">
    <location>
        <begin position="28"/>
        <end position="50"/>
    </location>
</feature>
<protein>
    <submittedName>
        <fullName evidence="2">Uncharacterized protein</fullName>
    </submittedName>
</protein>
<name>A0ABU5KIM0_9BACL</name>
<evidence type="ECO:0000313" key="3">
    <source>
        <dbReference type="Proteomes" id="UP001292084"/>
    </source>
</evidence>
<sequence length="61" mass="6973">MFSVWFLGIITVLSVFFALKLKKKRLLFTPVIAVAALLVIEIAKVPMPFWDTVTFIFDLRG</sequence>
<comment type="caution">
    <text evidence="2">The sequence shown here is derived from an EMBL/GenBank/DDBJ whole genome shotgun (WGS) entry which is preliminary data.</text>
</comment>
<keyword evidence="1" id="KW-0812">Transmembrane</keyword>
<dbReference type="RefSeq" id="WP_322420117.1">
    <property type="nucleotide sequence ID" value="NZ_JAXQNN010000001.1"/>
</dbReference>
<organism evidence="2 3">
    <name type="scientific">Jeotgalibacillus haloalkalitolerans</name>
    <dbReference type="NCBI Taxonomy" id="3104292"/>
    <lineage>
        <taxon>Bacteria</taxon>
        <taxon>Bacillati</taxon>
        <taxon>Bacillota</taxon>
        <taxon>Bacilli</taxon>
        <taxon>Bacillales</taxon>
        <taxon>Caryophanaceae</taxon>
        <taxon>Jeotgalibacillus</taxon>
    </lineage>
</organism>
<reference evidence="2 3" key="1">
    <citation type="submission" date="2023-12" db="EMBL/GenBank/DDBJ databases">
        <title>Jeotgalibacillus haloalkaliphilus sp. nov., a novel salt-tolerant bacteria, isolated from the estuary of the Fenhe River into the Yellow River.</title>
        <authorList>
            <person name="Li Y."/>
        </authorList>
    </citation>
    <scope>NUCLEOTIDE SEQUENCE [LARGE SCALE GENOMIC DNA]</scope>
    <source>
        <strain evidence="2 3">HH7-29</strain>
    </source>
</reference>
<proteinExistence type="predicted"/>
<evidence type="ECO:0000313" key="2">
    <source>
        <dbReference type="EMBL" id="MDZ5711097.1"/>
    </source>
</evidence>
<keyword evidence="1" id="KW-0472">Membrane</keyword>
<keyword evidence="3" id="KW-1185">Reference proteome</keyword>
<evidence type="ECO:0000256" key="1">
    <source>
        <dbReference type="SAM" id="Phobius"/>
    </source>
</evidence>
<dbReference type="EMBL" id="JAXQNN010000001">
    <property type="protein sequence ID" value="MDZ5711097.1"/>
    <property type="molecule type" value="Genomic_DNA"/>
</dbReference>
<accession>A0ABU5KIM0</accession>